<dbReference type="EMBL" id="CGIG01000001">
    <property type="protein sequence ID" value="CPR19643.1"/>
    <property type="molecule type" value="Genomic_DNA"/>
</dbReference>
<dbReference type="AlphaFoldDB" id="A0A0G4JZM2"/>
<evidence type="ECO:0000313" key="2">
    <source>
        <dbReference type="Proteomes" id="UP000044377"/>
    </source>
</evidence>
<protein>
    <submittedName>
        <fullName evidence="1">Uncharacterized protein</fullName>
    </submittedName>
</protein>
<organism evidence="1 2">
    <name type="scientific">Brenneria goodwinii</name>
    <dbReference type="NCBI Taxonomy" id="1109412"/>
    <lineage>
        <taxon>Bacteria</taxon>
        <taxon>Pseudomonadati</taxon>
        <taxon>Pseudomonadota</taxon>
        <taxon>Gammaproteobacteria</taxon>
        <taxon>Enterobacterales</taxon>
        <taxon>Pectobacteriaceae</taxon>
        <taxon>Brenneria</taxon>
    </lineage>
</organism>
<gene>
    <name evidence="1" type="ORF">BN1221_03876c</name>
</gene>
<accession>A0A0G4JZM2</accession>
<sequence length="48" mass="5927">MKRSYSKRYPYSLALFFLFFYRLNQQISKYLTASAARLIIYPRHARYL</sequence>
<name>A0A0G4JZM2_9GAMM</name>
<proteinExistence type="predicted"/>
<dbReference type="Proteomes" id="UP000044377">
    <property type="component" value="Unassembled WGS sequence"/>
</dbReference>
<evidence type="ECO:0000313" key="1">
    <source>
        <dbReference type="EMBL" id="CPR19643.1"/>
    </source>
</evidence>
<reference evidence="2" key="1">
    <citation type="submission" date="2015-01" db="EMBL/GenBank/DDBJ databases">
        <authorList>
            <person name="Paterson Steve"/>
        </authorList>
    </citation>
    <scope>NUCLEOTIDE SEQUENCE [LARGE SCALE GENOMIC DNA]</scope>
    <source>
        <strain evidence="2">OBR1</strain>
    </source>
</reference>
<keyword evidence="2" id="KW-1185">Reference proteome</keyword>